<evidence type="ECO:0000313" key="4">
    <source>
        <dbReference type="Proteomes" id="UP000581688"/>
    </source>
</evidence>
<evidence type="ECO:0000256" key="1">
    <source>
        <dbReference type="SAM" id="MobiDB-lite"/>
    </source>
</evidence>
<dbReference type="RefSeq" id="WP_174497557.1">
    <property type="nucleotide sequence ID" value="NZ_CADDWK010000016.1"/>
</dbReference>
<sequence>MEEQKKAPFYKKWWFWLIAVILLIVIFASGETEEEDQLDQADDTEQNQPNDTEETPPTEEDTETTDDEQPVEEDTTDTAEPEANTFGSGTYVVNDEIEPGLYRSSGTINYWARLSGFGGELEEIIANGNPSGVALVEIADTDVGFETQGSGEWTKMDEATYEGELLTEFGDGMYIVGKDIEPGTYKSSGGSEFGGYWARLAGFSGDLDDIIANGNPDGSAIVEIKEGDRGFESSGGLTWSKVE</sequence>
<evidence type="ECO:0000313" key="3">
    <source>
        <dbReference type="EMBL" id="MBB6455082.1"/>
    </source>
</evidence>
<proteinExistence type="predicted"/>
<feature type="region of interest" description="Disordered" evidence="1">
    <location>
        <begin position="33"/>
        <end position="91"/>
    </location>
</feature>
<dbReference type="Proteomes" id="UP000581688">
    <property type="component" value="Unassembled WGS sequence"/>
</dbReference>
<comment type="caution">
    <text evidence="3">The sequence shown here is derived from an EMBL/GenBank/DDBJ whole genome shotgun (WGS) entry which is preliminary data.</text>
</comment>
<dbReference type="AlphaFoldDB" id="A0A841QA28"/>
<gene>
    <name evidence="3" type="ORF">HNQ94_003577</name>
</gene>
<evidence type="ECO:0000256" key="2">
    <source>
        <dbReference type="SAM" id="Phobius"/>
    </source>
</evidence>
<feature type="transmembrane region" description="Helical" evidence="2">
    <location>
        <begin position="12"/>
        <end position="30"/>
    </location>
</feature>
<keyword evidence="2" id="KW-0472">Membrane</keyword>
<keyword evidence="4" id="KW-1185">Reference proteome</keyword>
<reference evidence="3 4" key="1">
    <citation type="submission" date="2020-08" db="EMBL/GenBank/DDBJ databases">
        <title>Genomic Encyclopedia of Type Strains, Phase IV (KMG-IV): sequencing the most valuable type-strain genomes for metagenomic binning, comparative biology and taxonomic classification.</title>
        <authorList>
            <person name="Goeker M."/>
        </authorList>
    </citation>
    <scope>NUCLEOTIDE SEQUENCE [LARGE SCALE GENOMIC DNA]</scope>
    <source>
        <strain evidence="3 4">DSM 19612</strain>
    </source>
</reference>
<protein>
    <submittedName>
        <fullName evidence="3">Uncharacterized protein</fullName>
    </submittedName>
</protein>
<keyword evidence="2" id="KW-0812">Transmembrane</keyword>
<name>A0A841QA28_9BACI</name>
<keyword evidence="2" id="KW-1133">Transmembrane helix</keyword>
<organism evidence="3 4">
    <name type="scientific">Salirhabdus euzebyi</name>
    <dbReference type="NCBI Taxonomy" id="394506"/>
    <lineage>
        <taxon>Bacteria</taxon>
        <taxon>Bacillati</taxon>
        <taxon>Bacillota</taxon>
        <taxon>Bacilli</taxon>
        <taxon>Bacillales</taxon>
        <taxon>Bacillaceae</taxon>
        <taxon>Salirhabdus</taxon>
    </lineage>
</organism>
<dbReference type="EMBL" id="JACHGH010000015">
    <property type="protein sequence ID" value="MBB6455082.1"/>
    <property type="molecule type" value="Genomic_DNA"/>
</dbReference>
<accession>A0A841QA28</accession>
<feature type="compositionally biased region" description="Acidic residues" evidence="1">
    <location>
        <begin position="33"/>
        <end position="80"/>
    </location>
</feature>